<feature type="transmembrane region" description="Helical" evidence="1">
    <location>
        <begin position="417"/>
        <end position="440"/>
    </location>
</feature>
<keyword evidence="1" id="KW-0812">Transmembrane</keyword>
<dbReference type="Proteomes" id="UP000332487">
    <property type="component" value="Unassembled WGS sequence"/>
</dbReference>
<sequence length="531" mass="56125">MNRKKAMSFIWMAVLALVMASYANMAANAGFTTAQQQILSGVHAVSYAQGNYQSGFKASGNGSLANLNTAGYSAPQSQSTVLADPTFAQICENGCTGTISPCSTGQTCIRSTTAVCCNSSCSKKGFIAYCEQSKTSTTTTTATTSASTTAYYPSCNSACYIEETGVSCQPGCITYANVCGSGTVACATPTKLQQQCGALPASLAQQIEQNEPWYCPINAQISKAWSGELPLALIVVLVAMFIATMIFMVGAAAKNDRLRNFGIGEMYEALASALIVGLFLYVSAVILGVTPGVFVGAINPFATALHLITTTIYSARGVYSSLFHVYFFDSEYTSITVAFSIGGENLPIDVASLAYQIPLDVFFIEPAVVIASFIADGVLALFGEYYLILFFSVAAIPVFLIPGVILRILIPTRSLGGMLIAMAIGFYLVMPTLFAVAYYFTAPSIILSLNAASSQLTRFSATSISSIQSLGPNSPVVTAVQSVQSAMTSFWLMVLFYPALIIAVTYAFIVQVANFIGGSSMMGSRVRTGFI</sequence>
<feature type="transmembrane region" description="Helical" evidence="1">
    <location>
        <begin position="388"/>
        <end position="410"/>
    </location>
</feature>
<evidence type="ECO:0000313" key="3">
    <source>
        <dbReference type="Proteomes" id="UP000332487"/>
    </source>
</evidence>
<keyword evidence="1" id="KW-0472">Membrane</keyword>
<keyword evidence="1" id="KW-1133">Transmembrane helix</keyword>
<dbReference type="AlphaFoldDB" id="C7DGG4"/>
<name>C7DGG4_MICA2</name>
<protein>
    <submittedName>
        <fullName evidence="2">Uncharacterized protein</fullName>
    </submittedName>
</protein>
<accession>C7DGG4</accession>
<reference evidence="2 3" key="1">
    <citation type="journal article" date="2009" name="Genome Biol.">
        <title>Community-wide analysis of microbial genome sequence signatures.</title>
        <authorList>
            <person name="Dick G.J."/>
            <person name="Andersson A.F."/>
            <person name="Baker B.J."/>
            <person name="Simmons S.L."/>
            <person name="Thomas B.C."/>
            <person name="Yelton A.P."/>
            <person name="Banfield J.F."/>
        </authorList>
    </citation>
    <scope>NUCLEOTIDE SEQUENCE [LARGE SCALE GENOMIC DNA]</scope>
    <source>
        <strain evidence="2">ARMAN-2</strain>
    </source>
</reference>
<keyword evidence="3" id="KW-1185">Reference proteome</keyword>
<reference evidence="2 3" key="2">
    <citation type="journal article" date="2010" name="Proc. Natl. Acad. Sci. U.S.A.">
        <title>Enigmatic, ultrasmall, uncultivated Archaea.</title>
        <authorList>
            <person name="Baker B.J."/>
            <person name="Comolli L.R."/>
            <person name="Dick G.J."/>
            <person name="Hauser L.J."/>
            <person name="Hyatt D."/>
            <person name="Dill B.D."/>
            <person name="Land M.L."/>
            <person name="Verberkmoes N.C."/>
            <person name="Hettich R.L."/>
            <person name="Banfield J.F."/>
        </authorList>
    </citation>
    <scope>NUCLEOTIDE SEQUENCE [LARGE SCALE GENOMIC DNA]</scope>
    <source>
        <strain evidence="2">ARMAN-2</strain>
    </source>
</reference>
<proteinExistence type="predicted"/>
<organism evidence="2 3">
    <name type="scientific">Candidatus Micrarchaeum acidiphilum ARMAN-2</name>
    <dbReference type="NCBI Taxonomy" id="425595"/>
    <lineage>
        <taxon>Archaea</taxon>
        <taxon>Candidatus Micrarchaeota</taxon>
        <taxon>Candidatus Micrarchaeia</taxon>
        <taxon>Candidatus Micrarchaeales</taxon>
        <taxon>Candidatus Micrarchaeaceae</taxon>
        <taxon>Candidatus Micrarchaeum</taxon>
    </lineage>
</organism>
<dbReference type="EMBL" id="GG697238">
    <property type="protein sequence ID" value="EET90311.1"/>
    <property type="molecule type" value="Genomic_DNA"/>
</dbReference>
<gene>
    <name evidence="2" type="ORF">UNLARM2_0166</name>
</gene>
<feature type="transmembrane region" description="Helical" evidence="1">
    <location>
        <begin position="265"/>
        <end position="287"/>
    </location>
</feature>
<evidence type="ECO:0000256" key="1">
    <source>
        <dbReference type="SAM" id="Phobius"/>
    </source>
</evidence>
<feature type="transmembrane region" description="Helical" evidence="1">
    <location>
        <begin position="490"/>
        <end position="517"/>
    </location>
</feature>
<evidence type="ECO:0000313" key="2">
    <source>
        <dbReference type="EMBL" id="EET90311.1"/>
    </source>
</evidence>
<feature type="transmembrane region" description="Helical" evidence="1">
    <location>
        <begin position="229"/>
        <end position="253"/>
    </location>
</feature>
<feature type="transmembrane region" description="Helical" evidence="1">
    <location>
        <begin position="361"/>
        <end position="382"/>
    </location>
</feature>